<sequence>MLASTFSGLGALLLAGLAAAQTPESACRSSNGSQPFDGMYREAARPQIHFSPSSGFMNDPNGMFIANGTHHLYYQYNPNSTVAGNQHWGHATSPDGYEWTNQEIALAPEREGQGIFSGSAVIDVNNTSGFFDGTVAAETRIVAIYTLNTPTEQTQDIAYSRDGGYTFTKYEGNPVISINSTQFRDPKVFWDAQAQLWVMAVAHTQSWEIGFYTSPDLKTWEERSRFSSGLRGYQYECPDLIEVPVQGGPHDGQRAKVLVVSINPGAPLGGSVTQYFIGDLNSGSDGFEDFTFRTNDTAVRFTSFGKDEYAAQSFYNSGDEGAIYQAWLGNWQYAQAVPTANATSGWRSEQSLPRRLRLEWVQQNPQTWAYVLAQEPLSFGSLAGTDLAPSNVSGNTTVALNGTGAFDVRALFSLPANATVEPRANLRIRTQGEGFLDIGADWAGDGATVFVDRRKAGTEWADTNHFFTDRMSASLMPVPRVANDSSSDSLIEVRVVIDRIVSEAYYNNGTSVAAVLTFWDNDEVPSFVDVTTSSSQLKLESLSVVPIASGWKC</sequence>
<dbReference type="STRING" id="58919.A0A316ZH97"/>
<protein>
    <submittedName>
        <fullName evidence="8">Uncharacterized protein</fullName>
    </submittedName>
</protein>
<feature type="domain" description="Glycosyl hydrolase family 32 N-terminal" evidence="6">
    <location>
        <begin position="49"/>
        <end position="360"/>
    </location>
</feature>
<dbReference type="GeneID" id="37268004"/>
<evidence type="ECO:0000259" key="6">
    <source>
        <dbReference type="Pfam" id="PF00251"/>
    </source>
</evidence>
<dbReference type="GO" id="GO:0005987">
    <property type="term" value="P:sucrose catabolic process"/>
    <property type="evidence" value="ECO:0007669"/>
    <property type="project" value="TreeGrafter"/>
</dbReference>
<dbReference type="InterPro" id="IPR013148">
    <property type="entry name" value="Glyco_hydro_32_N"/>
</dbReference>
<name>A0A316ZH97_9BASI</name>
<dbReference type="Gene3D" id="2.60.120.560">
    <property type="entry name" value="Exo-inulinase, domain 1"/>
    <property type="match status" value="1"/>
</dbReference>
<dbReference type="CDD" id="cd18622">
    <property type="entry name" value="GH32_Inu-like"/>
    <property type="match status" value="1"/>
</dbReference>
<dbReference type="PANTHER" id="PTHR42800">
    <property type="entry name" value="EXOINULINASE INUD (AFU_ORTHOLOGUE AFUA_5G00480)"/>
    <property type="match status" value="1"/>
</dbReference>
<dbReference type="InterPro" id="IPR018053">
    <property type="entry name" value="Glyco_hydro_32_AS"/>
</dbReference>
<keyword evidence="9" id="KW-1185">Reference proteome</keyword>
<feature type="domain" description="Glycosyl hydrolase family 32 C-terminal" evidence="7">
    <location>
        <begin position="401"/>
        <end position="518"/>
    </location>
</feature>
<dbReference type="InterPro" id="IPR013189">
    <property type="entry name" value="Glyco_hydro_32_C"/>
</dbReference>
<dbReference type="GO" id="GO:0004575">
    <property type="term" value="F:sucrose alpha-glucosidase activity"/>
    <property type="evidence" value="ECO:0007669"/>
    <property type="project" value="TreeGrafter"/>
</dbReference>
<dbReference type="SMART" id="SM00640">
    <property type="entry name" value="Glyco_32"/>
    <property type="match status" value="1"/>
</dbReference>
<keyword evidence="5" id="KW-0732">Signal</keyword>
<dbReference type="RefSeq" id="XP_025601148.1">
    <property type="nucleotide sequence ID" value="XM_025740458.1"/>
</dbReference>
<dbReference type="EMBL" id="KZ819284">
    <property type="protein sequence ID" value="PWO00870.1"/>
    <property type="molecule type" value="Genomic_DNA"/>
</dbReference>
<gene>
    <name evidence="8" type="ORF">FA09DRAFT_304067</name>
</gene>
<dbReference type="OrthoDB" id="202537at2759"/>
<feature type="signal peptide" evidence="5">
    <location>
        <begin position="1"/>
        <end position="20"/>
    </location>
</feature>
<dbReference type="AlphaFoldDB" id="A0A316ZH97"/>
<dbReference type="InterPro" id="IPR001362">
    <property type="entry name" value="Glyco_hydro_32"/>
</dbReference>
<keyword evidence="3 4" id="KW-0326">Glycosidase</keyword>
<feature type="chain" id="PRO_5016310848" evidence="5">
    <location>
        <begin position="21"/>
        <end position="553"/>
    </location>
</feature>
<evidence type="ECO:0000256" key="3">
    <source>
        <dbReference type="ARBA" id="ARBA00023295"/>
    </source>
</evidence>
<dbReference type="PROSITE" id="PS00609">
    <property type="entry name" value="GLYCOSYL_HYDROL_F32"/>
    <property type="match status" value="1"/>
</dbReference>
<dbReference type="Pfam" id="PF00251">
    <property type="entry name" value="Glyco_hydro_32N"/>
    <property type="match status" value="1"/>
</dbReference>
<evidence type="ECO:0000259" key="7">
    <source>
        <dbReference type="Pfam" id="PF08244"/>
    </source>
</evidence>
<dbReference type="InterPro" id="IPR023296">
    <property type="entry name" value="Glyco_hydro_beta-prop_sf"/>
</dbReference>
<dbReference type="GO" id="GO:0000324">
    <property type="term" value="C:fungal-type vacuole"/>
    <property type="evidence" value="ECO:0007669"/>
    <property type="project" value="TreeGrafter"/>
</dbReference>
<evidence type="ECO:0000256" key="2">
    <source>
        <dbReference type="ARBA" id="ARBA00022801"/>
    </source>
</evidence>
<keyword evidence="2 4" id="KW-0378">Hydrolase</keyword>
<reference evidence="8 9" key="1">
    <citation type="journal article" date="2018" name="Mol. Biol. Evol.">
        <title>Broad Genomic Sampling Reveals a Smut Pathogenic Ancestry of the Fungal Clade Ustilaginomycotina.</title>
        <authorList>
            <person name="Kijpornyongpan T."/>
            <person name="Mondo S.J."/>
            <person name="Barry K."/>
            <person name="Sandor L."/>
            <person name="Lee J."/>
            <person name="Lipzen A."/>
            <person name="Pangilinan J."/>
            <person name="LaButti K."/>
            <person name="Hainaut M."/>
            <person name="Henrissat B."/>
            <person name="Grigoriev I.V."/>
            <person name="Spatafora J.W."/>
            <person name="Aime M.C."/>
        </authorList>
    </citation>
    <scope>NUCLEOTIDE SEQUENCE [LARGE SCALE GENOMIC DNA]</scope>
    <source>
        <strain evidence="8 9">MCA 4186</strain>
    </source>
</reference>
<dbReference type="SUPFAM" id="SSF49899">
    <property type="entry name" value="Concanavalin A-like lectins/glucanases"/>
    <property type="match status" value="1"/>
</dbReference>
<dbReference type="PANTHER" id="PTHR42800:SF2">
    <property type="entry name" value="INVERTASE-RELATED"/>
    <property type="match status" value="1"/>
</dbReference>
<proteinExistence type="inferred from homology"/>
<dbReference type="Gene3D" id="2.115.10.20">
    <property type="entry name" value="Glycosyl hydrolase domain, family 43"/>
    <property type="match status" value="1"/>
</dbReference>
<dbReference type="Pfam" id="PF08244">
    <property type="entry name" value="Glyco_hydro_32C"/>
    <property type="match status" value="1"/>
</dbReference>
<evidence type="ECO:0000256" key="1">
    <source>
        <dbReference type="ARBA" id="ARBA00009902"/>
    </source>
</evidence>
<dbReference type="SUPFAM" id="SSF75005">
    <property type="entry name" value="Arabinanase/levansucrase/invertase"/>
    <property type="match status" value="1"/>
</dbReference>
<evidence type="ECO:0000313" key="8">
    <source>
        <dbReference type="EMBL" id="PWO00870.1"/>
    </source>
</evidence>
<organism evidence="8 9">
    <name type="scientific">Tilletiopsis washingtonensis</name>
    <dbReference type="NCBI Taxonomy" id="58919"/>
    <lineage>
        <taxon>Eukaryota</taxon>
        <taxon>Fungi</taxon>
        <taxon>Dikarya</taxon>
        <taxon>Basidiomycota</taxon>
        <taxon>Ustilaginomycotina</taxon>
        <taxon>Exobasidiomycetes</taxon>
        <taxon>Entylomatales</taxon>
        <taxon>Entylomatales incertae sedis</taxon>
        <taxon>Tilletiopsis</taxon>
    </lineage>
</organism>
<evidence type="ECO:0000313" key="9">
    <source>
        <dbReference type="Proteomes" id="UP000245946"/>
    </source>
</evidence>
<evidence type="ECO:0000256" key="4">
    <source>
        <dbReference type="RuleBase" id="RU362110"/>
    </source>
</evidence>
<accession>A0A316ZH97</accession>
<comment type="similarity">
    <text evidence="1 4">Belongs to the glycosyl hydrolase 32 family.</text>
</comment>
<dbReference type="Proteomes" id="UP000245946">
    <property type="component" value="Unassembled WGS sequence"/>
</dbReference>
<dbReference type="InterPro" id="IPR013320">
    <property type="entry name" value="ConA-like_dom_sf"/>
</dbReference>
<evidence type="ECO:0000256" key="5">
    <source>
        <dbReference type="SAM" id="SignalP"/>
    </source>
</evidence>